<sequence length="53" mass="5833">MPGLNGVLGLTGRTASTWKLVALSKLLPLHQHLCHSTKQQFHPSLTILSRIQC</sequence>
<organism evidence="1">
    <name type="scientific">Arundo donax</name>
    <name type="common">Giant reed</name>
    <name type="synonym">Donax arundinaceus</name>
    <dbReference type="NCBI Taxonomy" id="35708"/>
    <lineage>
        <taxon>Eukaryota</taxon>
        <taxon>Viridiplantae</taxon>
        <taxon>Streptophyta</taxon>
        <taxon>Embryophyta</taxon>
        <taxon>Tracheophyta</taxon>
        <taxon>Spermatophyta</taxon>
        <taxon>Magnoliopsida</taxon>
        <taxon>Liliopsida</taxon>
        <taxon>Poales</taxon>
        <taxon>Poaceae</taxon>
        <taxon>PACMAD clade</taxon>
        <taxon>Arundinoideae</taxon>
        <taxon>Arundineae</taxon>
        <taxon>Arundo</taxon>
    </lineage>
</organism>
<proteinExistence type="predicted"/>
<name>A0A0A9BJE6_ARUDO</name>
<evidence type="ECO:0000313" key="1">
    <source>
        <dbReference type="EMBL" id="JAD61345.1"/>
    </source>
</evidence>
<reference evidence="1" key="1">
    <citation type="submission" date="2014-09" db="EMBL/GenBank/DDBJ databases">
        <authorList>
            <person name="Magalhaes I.L.F."/>
            <person name="Oliveira U."/>
            <person name="Santos F.R."/>
            <person name="Vidigal T.H.D.A."/>
            <person name="Brescovit A.D."/>
            <person name="Santos A.J."/>
        </authorList>
    </citation>
    <scope>NUCLEOTIDE SEQUENCE</scope>
    <source>
        <tissue evidence="1">Shoot tissue taken approximately 20 cm above the soil surface</tissue>
    </source>
</reference>
<dbReference type="AlphaFoldDB" id="A0A0A9BJE6"/>
<accession>A0A0A9BJE6</accession>
<dbReference type="EMBL" id="GBRH01236550">
    <property type="protein sequence ID" value="JAD61345.1"/>
    <property type="molecule type" value="Transcribed_RNA"/>
</dbReference>
<protein>
    <submittedName>
        <fullName evidence="1">Uncharacterized protein</fullName>
    </submittedName>
</protein>
<reference evidence="1" key="2">
    <citation type="journal article" date="2015" name="Data Brief">
        <title>Shoot transcriptome of the giant reed, Arundo donax.</title>
        <authorList>
            <person name="Barrero R.A."/>
            <person name="Guerrero F.D."/>
            <person name="Moolhuijzen P."/>
            <person name="Goolsby J.A."/>
            <person name="Tidwell J."/>
            <person name="Bellgard S.E."/>
            <person name="Bellgard M.I."/>
        </authorList>
    </citation>
    <scope>NUCLEOTIDE SEQUENCE</scope>
    <source>
        <tissue evidence="1">Shoot tissue taken approximately 20 cm above the soil surface</tissue>
    </source>
</reference>